<dbReference type="Gene3D" id="3.10.670.10">
    <property type="entry name" value="Secreted effector protein ssei"/>
    <property type="match status" value="1"/>
</dbReference>
<evidence type="ECO:0000313" key="2">
    <source>
        <dbReference type="EMBL" id="ALS61355.1"/>
    </source>
</evidence>
<proteinExistence type="predicted"/>
<dbReference type="Proteomes" id="UP000060277">
    <property type="component" value="Chromosome"/>
</dbReference>
<evidence type="ECO:0000313" key="3">
    <source>
        <dbReference type="Proteomes" id="UP000060277"/>
    </source>
</evidence>
<sequence length="1871" mass="205049">MQATEVPADAASRLRQRWAAQANHMAFSPVHGMEWRAQVVFRLLAQPEHWGALGAILGPRLLAECGRFGVSGVLEILDASGAQRERLDIAAPRDGAVIALDSPIRICRDGARFGVWREGGVEWPGEGKSYGGLCHALMAAVSRGSVDDVSDESVRPMIESIPALVCDAPNAAAMLWHELMDNVTCTGTDGAERPKFAAALALALPMMGPSEIETLMTKLEGADARIDFFHLTGAIRRRLDARRSGQTVADVITRFRIRDLERAARENARREPDLACGKAVLETLLELASQCGVLDPWRGTQEAARQSRRIEAWDDTLYEWDRQTWRRAVATPPAPAPAPSAPARLGHAIPSKAPTDQVPFAVPGTAHAKPWPLSVIKPVRHAARNDLTPATAGGVFALPAPADHAAEAAIDAGAPLLGAGTLIASWTLGRALRVGMNARTVQTGGVAFGVMGVLAVARYAYDCAKAWVGHEASHVSAPDHAPTALPESARPPRQTLREALDLSQLLTLDAWMTWDHAAETYARGVSAYTESLIREVLEQRGTVPSNLTALLEQRATVTYRSVPFLVMGNAHGVPFMTYPEREQISLRDIALGSHYQKESLKLGAIKEVRSVTASDGNPDVIRFLSEVDNDAFRQALYDEDIAHLSQLEQATDAISAFGHYVNSRAFTTILEARSSNNTPKWATDIVKQAAAEGERGNSLRLLTFHKKVMPGLLAARHNSGESALLLSLKSGTWFWWDRTVERGLPFREFMASHLSARDLAKLDSPIHISDIQFRIGRDFSPSSMHGWGPRAGGPVGLWFADSATRREMYVPDFEFHSSQSIRDELWQAEVRTVRENMDMRVVTKSWRERRDRTAIQHAMLQGSGVFFPLLFGAFPLSFWVSPAAFGAGVTTSFANLMLISTGAADVDLEGLRKAQHDMKLGTLMMFVHLLPVGAPEWRIFRAAFGYTLAASGSLLRRSHAIVDVVPPHFIAERRAMVQSLVGIADMHVPDNATPSEDPPRPWDVIAHVRAAYTERRDTGERRTGGISNRNVARFLGLRRAPVTTRDELLRLPEGYALALADELGTMFFAGMTCGGGRVVGSSTDPAIVALPTDFSVVDFGSTHAGVLTFHQNDSVEIAGNMLSMFIDETIRERVPAVPIFGADLRRPMAPPAPVDTNATSPAPVTILQPPANVTVPEAYVPWRDIVDQWRGNRSSVPLRTTDRIAPYKVLEFRNVIFRRWNKAGFKEALSDVLARVETGVLLWHLPFLDTQSRALALRRLQGDEPLRTARLHDATLYGVVALSGEEKLSDAEVLDGTRNYLLVSLITGDVLGWKGNLTIKGQQALQAFIRPHLSEHGLWMYKNSLNEDGELPGVPTDASPDPLAAVAFMNRLGGHDDMVSDLHNRIFWDLHCRASDVDACKQDHRAHDMLFLVGYAASVLSMDDAQKLTRAVRALLRPRASDNPFASPREDTSAESAHTRWTGPDLSLAHSIGLTAREAAAANGKYPLADETPDDAMLHAINLIDAQLTPYTTGIARGEMAGLVEWGLNSSTFGRALLNASFYLEGADRFSAVIDTIGDAMPIRVDGYTSGSFRRGLIQITDERSLAAVPSGYRLFLTSPLEDHYDVHVWYEMFSLGQGVVAGWPRIFENGGVPTRLEEINLLKNNTLITFSHDGVKLNDGSSVSLCAEGLTPGIHAEPRCLPAGNGAVDGALLEREIVALPSVLTAIQGYSNGADVVLLEAIHSEMRRFNVTNIQYRVVLSWLHANQFKPDWLLALVGDAEKPLRRSETPCRLVVDIFASRALPETPHPPYFGYVVSEAQWQAAYAARAGKRHIKYVDYLTIEGALNAAPTFSDTRGVLPFDYHENALLLHTPPWPNFPPPGWHPRESFR</sequence>
<accession>A0ABN4JL08</accession>
<protein>
    <submittedName>
        <fullName evidence="2">Uncharacterized protein</fullName>
    </submittedName>
</protein>
<dbReference type="EMBL" id="CP013480">
    <property type="protein sequence ID" value="ALS61355.1"/>
    <property type="molecule type" value="Genomic_DNA"/>
</dbReference>
<gene>
    <name evidence="2" type="ORF">AT302_17815</name>
</gene>
<name>A0ABN4JL08_9BURK</name>
<feature type="region of interest" description="Disordered" evidence="1">
    <location>
        <begin position="1441"/>
        <end position="1460"/>
    </location>
</feature>
<evidence type="ECO:0000256" key="1">
    <source>
        <dbReference type="SAM" id="MobiDB-lite"/>
    </source>
</evidence>
<reference evidence="3" key="1">
    <citation type="submission" date="2015-12" db="EMBL/GenBank/DDBJ databases">
        <title>Complete genome sequence of Pandoraea norimbergensis DSM 11628.</title>
        <authorList>
            <person name="Ee R."/>
            <person name="Lim Y.-L."/>
            <person name="Yong D."/>
            <person name="Yin W.-F."/>
            <person name="Chan K.-G."/>
        </authorList>
    </citation>
    <scope>NUCLEOTIDE SEQUENCE [LARGE SCALE GENOMIC DNA]</scope>
    <source>
        <strain evidence="3">DSM 11628</strain>
    </source>
</reference>
<organism evidence="2 3">
    <name type="scientific">Pandoraea norimbergensis</name>
    <dbReference type="NCBI Taxonomy" id="93219"/>
    <lineage>
        <taxon>Bacteria</taxon>
        <taxon>Pseudomonadati</taxon>
        <taxon>Pseudomonadota</taxon>
        <taxon>Betaproteobacteria</taxon>
        <taxon>Burkholderiales</taxon>
        <taxon>Burkholderiaceae</taxon>
        <taxon>Pandoraea</taxon>
    </lineage>
</organism>
<keyword evidence="3" id="KW-1185">Reference proteome</keyword>